<dbReference type="GO" id="GO:0051301">
    <property type="term" value="P:cell division"/>
    <property type="evidence" value="ECO:0007669"/>
    <property type="project" value="UniProtKB-KW"/>
</dbReference>
<protein>
    <recommendedName>
        <fullName evidence="8">Cell division protein FtsL</fullName>
    </recommendedName>
</protein>
<keyword evidence="4 9" id="KW-0812">Transmembrane</keyword>
<dbReference type="NCBIfam" id="TIGR02209">
    <property type="entry name" value="ftsL_broad"/>
    <property type="match status" value="1"/>
</dbReference>
<evidence type="ECO:0000256" key="6">
    <source>
        <dbReference type="ARBA" id="ARBA00023136"/>
    </source>
</evidence>
<evidence type="ECO:0000256" key="3">
    <source>
        <dbReference type="ARBA" id="ARBA00022618"/>
    </source>
</evidence>
<dbReference type="EMBL" id="UGPP01000001">
    <property type="protein sequence ID" value="STY70746.1"/>
    <property type="molecule type" value="Genomic_DNA"/>
</dbReference>
<gene>
    <name evidence="10" type="ORF">NCTC10571_00888</name>
</gene>
<name>A0A378NSA5_9FIRM</name>
<feature type="transmembrane region" description="Helical" evidence="9">
    <location>
        <begin position="39"/>
        <end position="59"/>
    </location>
</feature>
<evidence type="ECO:0000256" key="2">
    <source>
        <dbReference type="ARBA" id="ARBA00022475"/>
    </source>
</evidence>
<dbReference type="InterPro" id="IPR011922">
    <property type="entry name" value="Cell_div_FtsL"/>
</dbReference>
<sequence>MLAQRKIVYDESQKNYKQMKTKKLVKVEQAKNVNVNNALRSRCIILFVIVVALAGFFILRSGAAASNAYYLNQLKNQSTVLEAENSRLHLEIAHLKSPERIQSIATQELGMIVPDKFFFSTKN</sequence>
<evidence type="ECO:0000256" key="5">
    <source>
        <dbReference type="ARBA" id="ARBA00022989"/>
    </source>
</evidence>
<accession>A0A378NSA5</accession>
<evidence type="ECO:0000313" key="10">
    <source>
        <dbReference type="EMBL" id="STY70746.1"/>
    </source>
</evidence>
<evidence type="ECO:0000256" key="8">
    <source>
        <dbReference type="NCBIfam" id="TIGR02209"/>
    </source>
</evidence>
<keyword evidence="5 9" id="KW-1133">Transmembrane helix</keyword>
<keyword evidence="3 10" id="KW-0132">Cell division</keyword>
<reference evidence="10 11" key="1">
    <citation type="submission" date="2018-06" db="EMBL/GenBank/DDBJ databases">
        <authorList>
            <consortium name="Pathogen Informatics"/>
            <person name="Doyle S."/>
        </authorList>
    </citation>
    <scope>NUCLEOTIDE SEQUENCE [LARGE SCALE GENOMIC DNA]</scope>
    <source>
        <strain evidence="10 11">NCTC10571</strain>
    </source>
</reference>
<comment type="subcellular location">
    <subcellularLocation>
        <location evidence="1">Cell membrane</location>
        <topology evidence="1">Single-pass type II membrane protein</topology>
    </subcellularLocation>
</comment>
<dbReference type="AlphaFoldDB" id="A0A378NSA5"/>
<evidence type="ECO:0000256" key="7">
    <source>
        <dbReference type="ARBA" id="ARBA00023306"/>
    </source>
</evidence>
<evidence type="ECO:0000256" key="1">
    <source>
        <dbReference type="ARBA" id="ARBA00004401"/>
    </source>
</evidence>
<keyword evidence="7" id="KW-0131">Cell cycle</keyword>
<dbReference type="GO" id="GO:0005886">
    <property type="term" value="C:plasma membrane"/>
    <property type="evidence" value="ECO:0007669"/>
    <property type="project" value="UniProtKB-SubCell"/>
</dbReference>
<dbReference type="Proteomes" id="UP000255234">
    <property type="component" value="Unassembled WGS sequence"/>
</dbReference>
<evidence type="ECO:0000256" key="9">
    <source>
        <dbReference type="SAM" id="Phobius"/>
    </source>
</evidence>
<evidence type="ECO:0000256" key="4">
    <source>
        <dbReference type="ARBA" id="ARBA00022692"/>
    </source>
</evidence>
<proteinExistence type="predicted"/>
<keyword evidence="2" id="KW-1003">Cell membrane</keyword>
<evidence type="ECO:0000313" key="11">
    <source>
        <dbReference type="Proteomes" id="UP000255234"/>
    </source>
</evidence>
<keyword evidence="6 9" id="KW-0472">Membrane</keyword>
<organism evidence="10 11">
    <name type="scientific">Megamonas hypermegale</name>
    <dbReference type="NCBI Taxonomy" id="158847"/>
    <lineage>
        <taxon>Bacteria</taxon>
        <taxon>Bacillati</taxon>
        <taxon>Bacillota</taxon>
        <taxon>Negativicutes</taxon>
        <taxon>Selenomonadales</taxon>
        <taxon>Selenomonadaceae</taxon>
        <taxon>Megamonas</taxon>
    </lineage>
</organism>
<dbReference type="RefSeq" id="WP_018999203.1">
    <property type="nucleotide sequence ID" value="NZ_UGPP01000001.1"/>
</dbReference>
<dbReference type="Pfam" id="PF04999">
    <property type="entry name" value="FtsL"/>
    <property type="match status" value="1"/>
</dbReference>